<dbReference type="GO" id="GO:0030410">
    <property type="term" value="F:nicotianamine synthase activity"/>
    <property type="evidence" value="ECO:0000318"/>
    <property type="project" value="GO_Central"/>
</dbReference>
<dbReference type="InterPro" id="IPR029063">
    <property type="entry name" value="SAM-dependent_MTases_sf"/>
</dbReference>
<evidence type="ECO:0000256" key="1">
    <source>
        <dbReference type="ARBA" id="ARBA00007009"/>
    </source>
</evidence>
<keyword evidence="2" id="KW-0808">Transferase</keyword>
<reference evidence="3 4" key="1">
    <citation type="journal article" date="2009" name="Nat. Genet.">
        <title>The genome of the cucumber, Cucumis sativus L.</title>
        <authorList>
            <person name="Huang S."/>
            <person name="Li R."/>
            <person name="Zhang Z."/>
            <person name="Li L."/>
            <person name="Gu X."/>
            <person name="Fan W."/>
            <person name="Lucas W.J."/>
            <person name="Wang X."/>
            <person name="Xie B."/>
            <person name="Ni P."/>
            <person name="Ren Y."/>
            <person name="Zhu H."/>
            <person name="Li J."/>
            <person name="Lin K."/>
            <person name="Jin W."/>
            <person name="Fei Z."/>
            <person name="Li G."/>
            <person name="Staub J."/>
            <person name="Kilian A."/>
            <person name="van der Vossen E.A."/>
            <person name="Wu Y."/>
            <person name="Guo J."/>
            <person name="He J."/>
            <person name="Jia Z."/>
            <person name="Ren Y."/>
            <person name="Tian G."/>
            <person name="Lu Y."/>
            <person name="Ruan J."/>
            <person name="Qian W."/>
            <person name="Wang M."/>
            <person name="Huang Q."/>
            <person name="Li B."/>
            <person name="Xuan Z."/>
            <person name="Cao J."/>
            <person name="Asan"/>
            <person name="Wu Z."/>
            <person name="Zhang J."/>
            <person name="Cai Q."/>
            <person name="Bai Y."/>
            <person name="Zhao B."/>
            <person name="Han Y."/>
            <person name="Li Y."/>
            <person name="Li X."/>
            <person name="Wang S."/>
            <person name="Shi Q."/>
            <person name="Liu S."/>
            <person name="Cho W.K."/>
            <person name="Kim J.Y."/>
            <person name="Xu Y."/>
            <person name="Heller-Uszynska K."/>
            <person name="Miao H."/>
            <person name="Cheng Z."/>
            <person name="Zhang S."/>
            <person name="Wu J."/>
            <person name="Yang Y."/>
            <person name="Kang H."/>
            <person name="Li M."/>
            <person name="Liang H."/>
            <person name="Ren X."/>
            <person name="Shi Z."/>
            <person name="Wen M."/>
            <person name="Jian M."/>
            <person name="Yang H."/>
            <person name="Zhang G."/>
            <person name="Yang Z."/>
            <person name="Chen R."/>
            <person name="Liu S."/>
            <person name="Li J."/>
            <person name="Ma L."/>
            <person name="Liu H."/>
            <person name="Zhou Y."/>
            <person name="Zhao J."/>
            <person name="Fang X."/>
            <person name="Li G."/>
            <person name="Fang L."/>
            <person name="Li Y."/>
            <person name="Liu D."/>
            <person name="Zheng H."/>
            <person name="Zhang Y."/>
            <person name="Qin N."/>
            <person name="Li Z."/>
            <person name="Yang G."/>
            <person name="Yang S."/>
            <person name="Bolund L."/>
            <person name="Kristiansen K."/>
            <person name="Zheng H."/>
            <person name="Li S."/>
            <person name="Zhang X."/>
            <person name="Yang H."/>
            <person name="Wang J."/>
            <person name="Sun R."/>
            <person name="Zhang B."/>
            <person name="Jiang S."/>
            <person name="Wang J."/>
            <person name="Du Y."/>
            <person name="Li S."/>
        </authorList>
    </citation>
    <scope>NUCLEOTIDE SEQUENCE [LARGE SCALE GENOMIC DNA]</scope>
    <source>
        <strain evidence="4">cv. 9930</strain>
    </source>
</reference>
<organism evidence="3 4">
    <name type="scientific">Cucumis sativus</name>
    <name type="common">Cucumber</name>
    <dbReference type="NCBI Taxonomy" id="3659"/>
    <lineage>
        <taxon>Eukaryota</taxon>
        <taxon>Viridiplantae</taxon>
        <taxon>Streptophyta</taxon>
        <taxon>Embryophyta</taxon>
        <taxon>Tracheophyta</taxon>
        <taxon>Spermatophyta</taxon>
        <taxon>Magnoliopsida</taxon>
        <taxon>eudicotyledons</taxon>
        <taxon>Gunneridae</taxon>
        <taxon>Pentapetalae</taxon>
        <taxon>rosids</taxon>
        <taxon>fabids</taxon>
        <taxon>Cucurbitales</taxon>
        <taxon>Cucurbitaceae</taxon>
        <taxon>Benincaseae</taxon>
        <taxon>Cucumis</taxon>
    </lineage>
</organism>
<evidence type="ECO:0000313" key="4">
    <source>
        <dbReference type="Proteomes" id="UP000029981"/>
    </source>
</evidence>
<accession>A0A0A0LUJ7</accession>
<reference evidence="3 4" key="3">
    <citation type="journal article" date="2010" name="BMC Genomics">
        <title>Transcriptome sequencing and comparative analysis of cucumber flowers with different sex types.</title>
        <authorList>
            <person name="Guo S."/>
            <person name="Zheng Y."/>
            <person name="Joung J.G."/>
            <person name="Liu S."/>
            <person name="Zhang Z."/>
            <person name="Crasta O.R."/>
            <person name="Sobral B.W."/>
            <person name="Xu Y."/>
            <person name="Huang S."/>
            <person name="Fei Z."/>
        </authorList>
    </citation>
    <scope>NUCLEOTIDE SEQUENCE [LARGE SCALE GENOMIC DNA]</scope>
    <source>
        <strain evidence="4">cv. 9930</strain>
    </source>
</reference>
<comment type="function">
    <text evidence="2">Synthesizes nicotianamine, a polyamine which serves as a sensor for the physiological iron status within the plant, and/or might be involved in the transport of iron.</text>
</comment>
<dbReference type="PROSITE" id="PS51142">
    <property type="entry name" value="NAS"/>
    <property type="match status" value="1"/>
</dbReference>
<dbReference type="PANTHER" id="PTHR32266">
    <property type="entry name" value="NICOTIANAMINE SYNTHASE 3"/>
    <property type="match status" value="1"/>
</dbReference>
<dbReference type="PANTHER" id="PTHR32266:SF11">
    <property type="entry name" value="NICOTIANAMINE SYNTHASE"/>
    <property type="match status" value="1"/>
</dbReference>
<gene>
    <name evidence="3" type="ORF">Csa_1G423010</name>
</gene>
<sequence length="285" mass="31621">MAALQIHGTEAEISAAFLVDRIIDLHESISKLETLRPCKKVNNLFTNLVTLCILPCSIDVSTLPPNLQVIRESLIILCGQAEGLLELEFSTLLSKIPKPLNNLTLFPYYQNYIKLANLENKILNDNGIVNPKKVAFVGSGPLPLTSIIMAMQHMKGTHFDNYDVDSVANDVARKIVGSDSDLEGRMKFCSSDIVDVKEELGGYDCVFLAALVGMNKEEKVKIIRHLRKYMKEGGILLVRSAKGGRAFLYPVVEVEDLVGFEILSIFHPTDDVVNSVILTRKLAYD</sequence>
<dbReference type="Gene3D" id="3.40.50.150">
    <property type="entry name" value="Vaccinia Virus protein VP39"/>
    <property type="match status" value="1"/>
</dbReference>
<evidence type="ECO:0000256" key="2">
    <source>
        <dbReference type="RuleBase" id="RU368095"/>
    </source>
</evidence>
<dbReference type="AlphaFoldDB" id="A0A0A0LUJ7"/>
<dbReference type="GO" id="GO:0030418">
    <property type="term" value="P:nicotianamine biosynthetic process"/>
    <property type="evidence" value="ECO:0000318"/>
    <property type="project" value="GO_Central"/>
</dbReference>
<reference evidence="3 4" key="4">
    <citation type="journal article" date="2011" name="BMC Genomics">
        <title>RNA-Seq improves annotation of protein-coding genes in the cucumber genome.</title>
        <authorList>
            <person name="Li Z."/>
            <person name="Zhang Z."/>
            <person name="Yan P."/>
            <person name="Huang S."/>
            <person name="Fei Z."/>
            <person name="Lin K."/>
        </authorList>
    </citation>
    <scope>NUCLEOTIDE SEQUENCE [LARGE SCALE GENOMIC DNA]</scope>
    <source>
        <strain evidence="4">cv. 9930</strain>
    </source>
</reference>
<dbReference type="CDD" id="cd03143">
    <property type="entry name" value="A4_beta-galactosidase_middle_domain"/>
    <property type="match status" value="1"/>
</dbReference>
<dbReference type="SMR" id="A0A0A0LUJ7"/>
<keyword evidence="2" id="KW-0949">S-adenosyl-L-methionine</keyword>
<evidence type="ECO:0000313" key="3">
    <source>
        <dbReference type="EMBL" id="KGN65443.1"/>
    </source>
</evidence>
<dbReference type="OMA" id="NYVAHQI"/>
<dbReference type="SUPFAM" id="SSF53335">
    <property type="entry name" value="S-adenosyl-L-methionine-dependent methyltransferases"/>
    <property type="match status" value="1"/>
</dbReference>
<dbReference type="InterPro" id="IPR004298">
    <property type="entry name" value="Nicotian_synth"/>
</dbReference>
<keyword evidence="4" id="KW-1185">Reference proteome</keyword>
<proteinExistence type="inferred from homology"/>
<comment type="catalytic activity">
    <reaction evidence="2">
        <text>3 S-adenosyl-L-methionine = nicotianamine + 3 S-methyl-5'-thioadenosine + 3 H(+)</text>
        <dbReference type="Rhea" id="RHEA:16481"/>
        <dbReference type="ChEBI" id="CHEBI:15378"/>
        <dbReference type="ChEBI" id="CHEBI:17509"/>
        <dbReference type="ChEBI" id="CHEBI:58249"/>
        <dbReference type="ChEBI" id="CHEBI:59789"/>
        <dbReference type="EC" id="2.5.1.43"/>
    </reaction>
</comment>
<dbReference type="eggNOG" id="ENOG502RDC4">
    <property type="taxonomic scope" value="Eukaryota"/>
</dbReference>
<dbReference type="EMBL" id="CM002922">
    <property type="protein sequence ID" value="KGN65443.1"/>
    <property type="molecule type" value="Genomic_DNA"/>
</dbReference>
<name>A0A0A0LUJ7_CUCSA</name>
<comment type="similarity">
    <text evidence="1 2">Belongs to the nicotianamine synthase (NAS)-like family.</text>
</comment>
<reference evidence="3 4" key="2">
    <citation type="journal article" date="2009" name="PLoS ONE">
        <title>An integrated genetic and cytogenetic map of the cucumber genome.</title>
        <authorList>
            <person name="Ren Y."/>
            <person name="Zhang Z."/>
            <person name="Liu J."/>
            <person name="Staub J.E."/>
            <person name="Han Y."/>
            <person name="Cheng Z."/>
            <person name="Li X."/>
            <person name="Lu J."/>
            <person name="Miao H."/>
            <person name="Kang H."/>
            <person name="Xie B."/>
            <person name="Gu X."/>
            <person name="Wang X."/>
            <person name="Du Y."/>
            <person name="Jin W."/>
            <person name="Huang S."/>
        </authorList>
    </citation>
    <scope>NUCLEOTIDE SEQUENCE [LARGE SCALE GENOMIC DNA]</scope>
    <source>
        <strain evidence="4">cv. 9930</strain>
    </source>
</reference>
<dbReference type="Pfam" id="PF03059">
    <property type="entry name" value="NAS"/>
    <property type="match status" value="1"/>
</dbReference>
<dbReference type="Proteomes" id="UP000029981">
    <property type="component" value="Chromosome 1"/>
</dbReference>
<protein>
    <recommendedName>
        <fullName evidence="2">Nicotianamine synthase</fullName>
        <ecNumber evidence="2">2.5.1.43</ecNumber>
    </recommendedName>
</protein>
<dbReference type="EC" id="2.5.1.43" evidence="2"/>
<dbReference type="KEGG" id="csv:101209464"/>
<dbReference type="STRING" id="3659.A0A0A0LUJ7"/>
<dbReference type="Gramene" id="KGN65443">
    <property type="protein sequence ID" value="KGN65443"/>
    <property type="gene ID" value="Csa_1G423010"/>
</dbReference>
<dbReference type="OrthoDB" id="1858069at2759"/>